<name>A0A3P7XCL1_HAEPC</name>
<sequence length="116" mass="14095">MEYLHSTLFDGPYKDMWKKWESVERRPQSSQCGVRKGLPLRTLTKKVGKHRFRGRTVIAVDRHLNEENHLRKKDERRHNIEHSMKMFGERYLRGVTRAEIEEYCKYISRYVSRKTI</sequence>
<protein>
    <submittedName>
        <fullName evidence="1">Uncharacterized protein</fullName>
    </submittedName>
</protein>
<keyword evidence="2" id="KW-1185">Reference proteome</keyword>
<evidence type="ECO:0000313" key="1">
    <source>
        <dbReference type="EMBL" id="VDO23355.1"/>
    </source>
</evidence>
<dbReference type="Proteomes" id="UP000268014">
    <property type="component" value="Unassembled WGS sequence"/>
</dbReference>
<dbReference type="EMBL" id="UZAF01016217">
    <property type="protein sequence ID" value="VDO23355.1"/>
    <property type="molecule type" value="Genomic_DNA"/>
</dbReference>
<evidence type="ECO:0000313" key="2">
    <source>
        <dbReference type="Proteomes" id="UP000268014"/>
    </source>
</evidence>
<dbReference type="OrthoDB" id="5839913at2759"/>
<reference evidence="1 2" key="1">
    <citation type="submission" date="2018-11" db="EMBL/GenBank/DDBJ databases">
        <authorList>
            <consortium name="Pathogen Informatics"/>
        </authorList>
    </citation>
    <scope>NUCLEOTIDE SEQUENCE [LARGE SCALE GENOMIC DNA]</scope>
    <source>
        <strain evidence="1 2">MHpl1</strain>
    </source>
</reference>
<dbReference type="AlphaFoldDB" id="A0A3P7XCL1"/>
<proteinExistence type="predicted"/>
<accession>A0A3P7XCL1</accession>
<organism evidence="1 2">
    <name type="scientific">Haemonchus placei</name>
    <name type="common">Barber's pole worm</name>
    <dbReference type="NCBI Taxonomy" id="6290"/>
    <lineage>
        <taxon>Eukaryota</taxon>
        <taxon>Metazoa</taxon>
        <taxon>Ecdysozoa</taxon>
        <taxon>Nematoda</taxon>
        <taxon>Chromadorea</taxon>
        <taxon>Rhabditida</taxon>
        <taxon>Rhabditina</taxon>
        <taxon>Rhabditomorpha</taxon>
        <taxon>Strongyloidea</taxon>
        <taxon>Trichostrongylidae</taxon>
        <taxon>Haemonchus</taxon>
    </lineage>
</organism>
<gene>
    <name evidence="1" type="ORF">HPLM_LOCUS4494</name>
</gene>